<feature type="signal peptide" evidence="1">
    <location>
        <begin position="1"/>
        <end position="19"/>
    </location>
</feature>
<keyword evidence="1" id="KW-0732">Signal</keyword>
<keyword evidence="3" id="KW-1185">Reference proteome</keyword>
<protein>
    <recommendedName>
        <fullName evidence="4">Secreted protein</fullName>
    </recommendedName>
</protein>
<feature type="chain" id="PRO_5041402217" description="Secreted protein" evidence="1">
    <location>
        <begin position="20"/>
        <end position="108"/>
    </location>
</feature>
<accession>A0AA38LYP5</accession>
<name>A0AA38LYP5_9CUCU</name>
<gene>
    <name evidence="2" type="ORF">Zmor_011971</name>
</gene>
<evidence type="ECO:0000313" key="3">
    <source>
        <dbReference type="Proteomes" id="UP001168821"/>
    </source>
</evidence>
<reference evidence="2" key="1">
    <citation type="journal article" date="2023" name="G3 (Bethesda)">
        <title>Whole genome assemblies of Zophobas morio and Tenebrio molitor.</title>
        <authorList>
            <person name="Kaur S."/>
            <person name="Stinson S.A."/>
            <person name="diCenzo G.C."/>
        </authorList>
    </citation>
    <scope>NUCLEOTIDE SEQUENCE</scope>
    <source>
        <strain evidence="2">QUZm001</strain>
    </source>
</reference>
<evidence type="ECO:0000256" key="1">
    <source>
        <dbReference type="SAM" id="SignalP"/>
    </source>
</evidence>
<organism evidence="2 3">
    <name type="scientific">Zophobas morio</name>
    <dbReference type="NCBI Taxonomy" id="2755281"/>
    <lineage>
        <taxon>Eukaryota</taxon>
        <taxon>Metazoa</taxon>
        <taxon>Ecdysozoa</taxon>
        <taxon>Arthropoda</taxon>
        <taxon>Hexapoda</taxon>
        <taxon>Insecta</taxon>
        <taxon>Pterygota</taxon>
        <taxon>Neoptera</taxon>
        <taxon>Endopterygota</taxon>
        <taxon>Coleoptera</taxon>
        <taxon>Polyphaga</taxon>
        <taxon>Cucujiformia</taxon>
        <taxon>Tenebrionidae</taxon>
        <taxon>Zophobas</taxon>
    </lineage>
</organism>
<evidence type="ECO:0008006" key="4">
    <source>
        <dbReference type="Google" id="ProtNLM"/>
    </source>
</evidence>
<proteinExistence type="predicted"/>
<dbReference type="EMBL" id="JALNTZ010003684">
    <property type="protein sequence ID" value="KAJ3616246.1"/>
    <property type="molecule type" value="Genomic_DNA"/>
</dbReference>
<dbReference type="AlphaFoldDB" id="A0AA38LYP5"/>
<dbReference type="Proteomes" id="UP001168821">
    <property type="component" value="Unassembled WGS sequence"/>
</dbReference>
<sequence>MLSRLILLIFRSFLPLTNSNQLSNYYRSGRRPALPALLIYFKTAGKAAMNHLCSLVNPEVTLAYFPGCWKMAVVVLLPKTSQPSQPESEPHNHLLISLFLAVDKMARQ</sequence>
<comment type="caution">
    <text evidence="2">The sequence shown here is derived from an EMBL/GenBank/DDBJ whole genome shotgun (WGS) entry which is preliminary data.</text>
</comment>
<evidence type="ECO:0000313" key="2">
    <source>
        <dbReference type="EMBL" id="KAJ3616246.1"/>
    </source>
</evidence>